<gene>
    <name evidence="2" type="ORF">Vretimale_18410</name>
</gene>
<dbReference type="Proteomes" id="UP000722791">
    <property type="component" value="Unassembled WGS sequence"/>
</dbReference>
<reference evidence="2" key="1">
    <citation type="journal article" date="2021" name="Proc. Natl. Acad. Sci. U.S.A.">
        <title>Three genomes in the algal genus Volvox reveal the fate of a haploid sex-determining region after a transition to homothallism.</title>
        <authorList>
            <person name="Yamamoto K."/>
            <person name="Hamaji T."/>
            <person name="Kawai-Toyooka H."/>
            <person name="Matsuzaki R."/>
            <person name="Takahashi F."/>
            <person name="Nishimura Y."/>
            <person name="Kawachi M."/>
            <person name="Noguchi H."/>
            <person name="Minakuchi Y."/>
            <person name="Umen J.G."/>
            <person name="Toyoda A."/>
            <person name="Nozaki H."/>
        </authorList>
    </citation>
    <scope>NUCLEOTIDE SEQUENCE</scope>
    <source>
        <strain evidence="2">NIES-3785</strain>
    </source>
</reference>
<dbReference type="AlphaFoldDB" id="A0A8J4GX70"/>
<comment type="caution">
    <text evidence="2">The sequence shown here is derived from an EMBL/GenBank/DDBJ whole genome shotgun (WGS) entry which is preliminary data.</text>
</comment>
<evidence type="ECO:0000313" key="3">
    <source>
        <dbReference type="Proteomes" id="UP000722791"/>
    </source>
</evidence>
<dbReference type="EMBL" id="BNCQ01000068">
    <property type="protein sequence ID" value="GIM15664.1"/>
    <property type="molecule type" value="Genomic_DNA"/>
</dbReference>
<feature type="non-terminal residue" evidence="2">
    <location>
        <position position="1"/>
    </location>
</feature>
<feature type="compositionally biased region" description="Basic residues" evidence="1">
    <location>
        <begin position="42"/>
        <end position="59"/>
    </location>
</feature>
<proteinExistence type="predicted"/>
<accession>A0A8J4GX70</accession>
<feature type="region of interest" description="Disordered" evidence="1">
    <location>
        <begin position="27"/>
        <end position="75"/>
    </location>
</feature>
<feature type="compositionally biased region" description="Pro residues" evidence="1">
    <location>
        <begin position="65"/>
        <end position="74"/>
    </location>
</feature>
<sequence>LNYFLARFHFFHFANGSTGGRVRIRRSWGAPSSAGGDAGRTRWQRPRRGRRRPKNHGVRRVVMPPSKPPRPPPLRCGGGCRTRGGRLSGFGAVSAGGARGGGSDVANTGAAMHGTTLHVRCMAKLAEPRTHHAAQLAEQALRLKAQFVDAATIVRQEAEVRWMSNAEMLHQPNWRNW</sequence>
<organism evidence="2 3">
    <name type="scientific">Volvox reticuliferus</name>
    <dbReference type="NCBI Taxonomy" id="1737510"/>
    <lineage>
        <taxon>Eukaryota</taxon>
        <taxon>Viridiplantae</taxon>
        <taxon>Chlorophyta</taxon>
        <taxon>core chlorophytes</taxon>
        <taxon>Chlorophyceae</taxon>
        <taxon>CS clade</taxon>
        <taxon>Chlamydomonadales</taxon>
        <taxon>Volvocaceae</taxon>
        <taxon>Volvox</taxon>
    </lineage>
</organism>
<protein>
    <submittedName>
        <fullName evidence="2">Uncharacterized protein</fullName>
    </submittedName>
</protein>
<evidence type="ECO:0000313" key="2">
    <source>
        <dbReference type="EMBL" id="GIM15664.1"/>
    </source>
</evidence>
<evidence type="ECO:0000256" key="1">
    <source>
        <dbReference type="SAM" id="MobiDB-lite"/>
    </source>
</evidence>
<name>A0A8J4GX70_9CHLO</name>